<reference evidence="7" key="2">
    <citation type="submission" date="2021-01" db="EMBL/GenBank/DDBJ databases">
        <authorList>
            <person name="Mieszkin S."/>
            <person name="Pouder E."/>
            <person name="Alain K."/>
        </authorList>
    </citation>
    <scope>NUCLEOTIDE SEQUENCE</scope>
    <source>
        <strain evidence="7">HW T2.11</strain>
    </source>
</reference>
<proteinExistence type="predicted"/>
<dbReference type="SUPFAM" id="SSF103473">
    <property type="entry name" value="MFS general substrate transporter"/>
    <property type="match status" value="1"/>
</dbReference>
<organism evidence="7 8">
    <name type="scientific">Acidisoma silvae</name>
    <dbReference type="NCBI Taxonomy" id="2802396"/>
    <lineage>
        <taxon>Bacteria</taxon>
        <taxon>Pseudomonadati</taxon>
        <taxon>Pseudomonadota</taxon>
        <taxon>Alphaproteobacteria</taxon>
        <taxon>Acetobacterales</taxon>
        <taxon>Acidocellaceae</taxon>
        <taxon>Acidisoma</taxon>
    </lineage>
</organism>
<keyword evidence="5 6" id="KW-0472">Membrane</keyword>
<keyword evidence="2" id="KW-1003">Cell membrane</keyword>
<feature type="transmembrane region" description="Helical" evidence="6">
    <location>
        <begin position="138"/>
        <end position="165"/>
    </location>
</feature>
<feature type="transmembrane region" description="Helical" evidence="6">
    <location>
        <begin position="29"/>
        <end position="47"/>
    </location>
</feature>
<keyword evidence="4 6" id="KW-1133">Transmembrane helix</keyword>
<dbReference type="AlphaFoldDB" id="A0A964E0U3"/>
<evidence type="ECO:0000256" key="2">
    <source>
        <dbReference type="ARBA" id="ARBA00022475"/>
    </source>
</evidence>
<dbReference type="Pfam" id="PF07690">
    <property type="entry name" value="MFS_1"/>
    <property type="match status" value="1"/>
</dbReference>
<dbReference type="PANTHER" id="PTHR23513">
    <property type="entry name" value="INTEGRAL MEMBRANE EFFLUX PROTEIN-RELATED"/>
    <property type="match status" value="1"/>
</dbReference>
<dbReference type="EMBL" id="JAESVB010000010">
    <property type="protein sequence ID" value="MCB8877098.1"/>
    <property type="molecule type" value="Genomic_DNA"/>
</dbReference>
<evidence type="ECO:0000256" key="3">
    <source>
        <dbReference type="ARBA" id="ARBA00022692"/>
    </source>
</evidence>
<protein>
    <submittedName>
        <fullName evidence="7">MFS transporter</fullName>
    </submittedName>
</protein>
<evidence type="ECO:0000256" key="6">
    <source>
        <dbReference type="SAM" id="Phobius"/>
    </source>
</evidence>
<sequence length="380" mass="39450">MLWLEVLAAALFTLQVTKSGFDVALVSAARSLPLLIAGAFMGVISDATNRKRIVVAGLLVSAGSAGTVGMLAAWGMLRPWQIAIAALVSGFVYATEMPARRRMVAESAGPSFALRAVAVDSMASYATRCAGPLLGGLAYQYVGLAGAFLLSAALNISMAILVSTIHYRQELMRRLSLTSALRDLRDGLSFAVKRRTLALLLGITILTNLFGYSYSTLLTPIGKLILGLSPVMIGVLAAAEPAGSLLAGIFVALKPLPGHPLRWLAGGATTLFLGLVMASLLGRLPHALIPMLIVFGLGGIGSAVYNIHQTTIVMTETPPAFRSRVMGLVTVCIGCWPLGMIAAGALITPFGLLGALAALGVGGLAGMAILASVTRKRRIA</sequence>
<feature type="transmembrane region" description="Helical" evidence="6">
    <location>
        <begin position="54"/>
        <end position="74"/>
    </location>
</feature>
<keyword evidence="8" id="KW-1185">Reference proteome</keyword>
<dbReference type="InterPro" id="IPR036259">
    <property type="entry name" value="MFS_trans_sf"/>
</dbReference>
<dbReference type="InterPro" id="IPR011701">
    <property type="entry name" value="MFS"/>
</dbReference>
<keyword evidence="3 6" id="KW-0812">Transmembrane</keyword>
<evidence type="ECO:0000256" key="1">
    <source>
        <dbReference type="ARBA" id="ARBA00004651"/>
    </source>
</evidence>
<evidence type="ECO:0000256" key="5">
    <source>
        <dbReference type="ARBA" id="ARBA00023136"/>
    </source>
</evidence>
<feature type="transmembrane region" description="Helical" evidence="6">
    <location>
        <begin position="263"/>
        <end position="281"/>
    </location>
</feature>
<feature type="transmembrane region" description="Helical" evidence="6">
    <location>
        <begin position="227"/>
        <end position="251"/>
    </location>
</feature>
<feature type="transmembrane region" description="Helical" evidence="6">
    <location>
        <begin position="325"/>
        <end position="347"/>
    </location>
</feature>
<comment type="caution">
    <text evidence="7">The sequence shown here is derived from an EMBL/GenBank/DDBJ whole genome shotgun (WGS) entry which is preliminary data.</text>
</comment>
<dbReference type="PANTHER" id="PTHR23513:SF11">
    <property type="entry name" value="STAPHYLOFERRIN A TRANSPORTER"/>
    <property type="match status" value="1"/>
</dbReference>
<evidence type="ECO:0000313" key="7">
    <source>
        <dbReference type="EMBL" id="MCB8877098.1"/>
    </source>
</evidence>
<dbReference type="CDD" id="cd06173">
    <property type="entry name" value="MFS_MefA_like"/>
    <property type="match status" value="1"/>
</dbReference>
<name>A0A964E0U3_9PROT</name>
<feature type="transmembrane region" description="Helical" evidence="6">
    <location>
        <begin position="287"/>
        <end position="305"/>
    </location>
</feature>
<feature type="transmembrane region" description="Helical" evidence="6">
    <location>
        <begin position="353"/>
        <end position="373"/>
    </location>
</feature>
<gene>
    <name evidence="7" type="ORF">ASILVAE211_18025</name>
</gene>
<feature type="transmembrane region" description="Helical" evidence="6">
    <location>
        <begin position="197"/>
        <end position="215"/>
    </location>
</feature>
<dbReference type="GO" id="GO:0022857">
    <property type="term" value="F:transmembrane transporter activity"/>
    <property type="evidence" value="ECO:0007669"/>
    <property type="project" value="InterPro"/>
</dbReference>
<dbReference type="GO" id="GO:0005886">
    <property type="term" value="C:plasma membrane"/>
    <property type="evidence" value="ECO:0007669"/>
    <property type="project" value="UniProtKB-SubCell"/>
</dbReference>
<evidence type="ECO:0000256" key="4">
    <source>
        <dbReference type="ARBA" id="ARBA00022989"/>
    </source>
</evidence>
<evidence type="ECO:0000313" key="8">
    <source>
        <dbReference type="Proteomes" id="UP000708298"/>
    </source>
</evidence>
<comment type="subcellular location">
    <subcellularLocation>
        <location evidence="1">Cell membrane</location>
        <topology evidence="1">Multi-pass membrane protein</topology>
    </subcellularLocation>
</comment>
<dbReference type="Proteomes" id="UP000708298">
    <property type="component" value="Unassembled WGS sequence"/>
</dbReference>
<accession>A0A964E0U3</accession>
<reference evidence="7" key="1">
    <citation type="journal article" date="2021" name="Microorganisms">
        <title>Acidisoma silvae sp. nov. and Acidisomacellulosilytica sp. nov., Two Acidophilic Bacteria Isolated from Decaying Wood, Hydrolyzing Cellulose and Producing Poly-3-hydroxybutyrate.</title>
        <authorList>
            <person name="Mieszkin S."/>
            <person name="Pouder E."/>
            <person name="Uroz S."/>
            <person name="Simon-Colin C."/>
            <person name="Alain K."/>
        </authorList>
    </citation>
    <scope>NUCLEOTIDE SEQUENCE</scope>
    <source>
        <strain evidence="7">HW T2.11</strain>
    </source>
</reference>
<dbReference type="Gene3D" id="1.20.1250.20">
    <property type="entry name" value="MFS general substrate transporter like domains"/>
    <property type="match status" value="1"/>
</dbReference>